<comment type="caution">
    <text evidence="2">The sequence shown here is derived from an EMBL/GenBank/DDBJ whole genome shotgun (WGS) entry which is preliminary data.</text>
</comment>
<protein>
    <recommendedName>
        <fullName evidence="4">DUF676 domain-containing protein</fullName>
    </recommendedName>
</protein>
<name>A0A9W4JP80_9EURO</name>
<feature type="region of interest" description="Disordered" evidence="1">
    <location>
        <begin position="286"/>
        <end position="305"/>
    </location>
</feature>
<evidence type="ECO:0000313" key="2">
    <source>
        <dbReference type="EMBL" id="CAG8403299.1"/>
    </source>
</evidence>
<dbReference type="GO" id="GO:0072330">
    <property type="term" value="P:monocarboxylic acid biosynthetic process"/>
    <property type="evidence" value="ECO:0007669"/>
    <property type="project" value="UniProtKB-ARBA"/>
</dbReference>
<dbReference type="Gene3D" id="3.40.50.1820">
    <property type="entry name" value="alpha/beta hydrolase"/>
    <property type="match status" value="1"/>
</dbReference>
<sequence>MSRLSRQTFGVRSHDSTIWNPSLPMPTDHTDLHKRRLLLVYIHGFMGSEASFLKFPAHVHDCLDTFLGESHIIYTRIYPQYKCRGEMKDAIDQFSTWLAPHEADDLDIILLGHSIGGALAAGVTLLPPLGDSAQHTKRHRILGLVNFDVPFLGLHPHVAFSGIRSLFQKKDAMKETIPDELQGLEEMDTSYFPTVTNPNFDPSFENDVRLPARGLLHDVGHFLHKNIHHLPRSIFDSLMSYYKFPGYLNRLPHLRRQYKEMMDLEAAESANSRVRFVNYYTESTGRRKSPAKANNQEVNSYNDDHKSSCTNIPKVGLEDRTRICIDTPKYQPKSLLSCCSSSSIDTSHSRAESNTRKTRTFVLKPSHHWNDGDDSLWKAIQMEDVDEVGAHQSMFLPGSDVYDRLIGDAVSNIERWVQDDMSARLLQTQEKIPSD</sequence>
<proteinExistence type="predicted"/>
<keyword evidence="3" id="KW-1185">Reference proteome</keyword>
<dbReference type="Proteomes" id="UP001152649">
    <property type="component" value="Unassembled WGS sequence"/>
</dbReference>
<reference evidence="2" key="1">
    <citation type="submission" date="2021-07" db="EMBL/GenBank/DDBJ databases">
        <authorList>
            <person name="Branca A.L. A."/>
        </authorList>
    </citation>
    <scope>NUCLEOTIDE SEQUENCE</scope>
</reference>
<evidence type="ECO:0000256" key="1">
    <source>
        <dbReference type="SAM" id="MobiDB-lite"/>
    </source>
</evidence>
<dbReference type="GO" id="GO:0017000">
    <property type="term" value="P:antibiotic biosynthetic process"/>
    <property type="evidence" value="ECO:0007669"/>
    <property type="project" value="UniProtKB-ARBA"/>
</dbReference>
<organism evidence="2 3">
    <name type="scientific">Penicillium salamii</name>
    <dbReference type="NCBI Taxonomy" id="1612424"/>
    <lineage>
        <taxon>Eukaryota</taxon>
        <taxon>Fungi</taxon>
        <taxon>Dikarya</taxon>
        <taxon>Ascomycota</taxon>
        <taxon>Pezizomycotina</taxon>
        <taxon>Eurotiomycetes</taxon>
        <taxon>Eurotiomycetidae</taxon>
        <taxon>Eurotiales</taxon>
        <taxon>Aspergillaceae</taxon>
        <taxon>Penicillium</taxon>
    </lineage>
</organism>
<dbReference type="OrthoDB" id="3248508at2759"/>
<feature type="compositionally biased region" description="Polar residues" evidence="1">
    <location>
        <begin position="292"/>
        <end position="301"/>
    </location>
</feature>
<evidence type="ECO:0008006" key="4">
    <source>
        <dbReference type="Google" id="ProtNLM"/>
    </source>
</evidence>
<dbReference type="EMBL" id="CAJVPG010000419">
    <property type="protein sequence ID" value="CAG8403299.1"/>
    <property type="molecule type" value="Genomic_DNA"/>
</dbReference>
<evidence type="ECO:0000313" key="3">
    <source>
        <dbReference type="Proteomes" id="UP001152649"/>
    </source>
</evidence>
<dbReference type="PANTHER" id="PTHR47842">
    <property type="entry name" value="EXPRESSED PROTEIN"/>
    <property type="match status" value="1"/>
</dbReference>
<dbReference type="PANTHER" id="PTHR47842:SF3">
    <property type="entry name" value="DUF676 DOMAIN-CONTAINING PROTEIN"/>
    <property type="match status" value="1"/>
</dbReference>
<dbReference type="InterPro" id="IPR029058">
    <property type="entry name" value="AB_hydrolase_fold"/>
</dbReference>
<dbReference type="SUPFAM" id="SSF53474">
    <property type="entry name" value="alpha/beta-Hydrolases"/>
    <property type="match status" value="1"/>
</dbReference>
<accession>A0A9W4JP80</accession>
<dbReference type="AlphaFoldDB" id="A0A9W4JP80"/>
<gene>
    <name evidence="2" type="ORF">PSALAMII_LOCUS8013</name>
</gene>